<proteinExistence type="predicted"/>
<dbReference type="AlphaFoldDB" id="A0A382J385"/>
<sequence>MHNKGLPISLLEHTVWAEEKFFQKINELPAEEVTIERKSLMSAD</sequence>
<name>A0A382J385_9ZZZZ</name>
<feature type="non-terminal residue" evidence="1">
    <location>
        <position position="44"/>
    </location>
</feature>
<reference evidence="1" key="1">
    <citation type="submission" date="2018-05" db="EMBL/GenBank/DDBJ databases">
        <authorList>
            <person name="Lanie J.A."/>
            <person name="Ng W.-L."/>
            <person name="Kazmierczak K.M."/>
            <person name="Andrzejewski T.M."/>
            <person name="Davidsen T.M."/>
            <person name="Wayne K.J."/>
            <person name="Tettelin H."/>
            <person name="Glass J.I."/>
            <person name="Rusch D."/>
            <person name="Podicherti R."/>
            <person name="Tsui H.-C.T."/>
            <person name="Winkler M.E."/>
        </authorList>
    </citation>
    <scope>NUCLEOTIDE SEQUENCE</scope>
</reference>
<dbReference type="EMBL" id="UINC01071440">
    <property type="protein sequence ID" value="SVC06336.1"/>
    <property type="molecule type" value="Genomic_DNA"/>
</dbReference>
<protein>
    <submittedName>
        <fullName evidence="1">Uncharacterized protein</fullName>
    </submittedName>
</protein>
<accession>A0A382J385</accession>
<organism evidence="1">
    <name type="scientific">marine metagenome</name>
    <dbReference type="NCBI Taxonomy" id="408172"/>
    <lineage>
        <taxon>unclassified sequences</taxon>
        <taxon>metagenomes</taxon>
        <taxon>ecological metagenomes</taxon>
    </lineage>
</organism>
<evidence type="ECO:0000313" key="1">
    <source>
        <dbReference type="EMBL" id="SVC06336.1"/>
    </source>
</evidence>
<gene>
    <name evidence="1" type="ORF">METZ01_LOCUS259190</name>
</gene>